<dbReference type="PROSITE" id="PS51186">
    <property type="entry name" value="GNAT"/>
    <property type="match status" value="1"/>
</dbReference>
<evidence type="ECO:0000256" key="14">
    <source>
        <dbReference type="ARBA" id="ARBA00047402"/>
    </source>
</evidence>
<evidence type="ECO:0000256" key="8">
    <source>
        <dbReference type="ARBA" id="ARBA00042295"/>
    </source>
</evidence>
<evidence type="ECO:0000256" key="16">
    <source>
        <dbReference type="ARBA" id="ARBA00048890"/>
    </source>
</evidence>
<dbReference type="PANTHER" id="PTHR45910">
    <property type="entry name" value="N-ALPHA-ACETYLTRANSFERASE 20"/>
    <property type="match status" value="1"/>
</dbReference>
<sequence length="174" mass="20266">MKNLDPFTETYGFCFYLQYLINHPEYFQVCEHPSGEIMGYVMGKAEGEGENWHGHVTAVTVAPSYRRLHIAARLMQSLEDISTMKKCYFVDLFVRVSNAVAIKMYGTLGYVVYRRIIDYYSGEKEEDAFAATVHYYIFNDKYLDMRKALPRDVEKKSIIPIKQPVTCDEINLRD</sequence>
<protein>
    <recommendedName>
        <fullName evidence="6">N-alpha-acetyltransferase 20</fullName>
        <ecNumber evidence="5">2.3.1.254</ecNumber>
    </recommendedName>
    <alternativeName>
        <fullName evidence="10">Methionine N-acetyltransferase</fullName>
    </alternativeName>
    <alternativeName>
        <fullName evidence="7">N-acetyltransferase 5</fullName>
    </alternativeName>
    <alternativeName>
        <fullName evidence="11">N-terminal acetyltransferase B complex catalytic subunit NAA20</fullName>
    </alternativeName>
    <alternativeName>
        <fullName evidence="9">N-terminal acetyltransferase B complex catalytic subunit NAT5</fullName>
    </alternativeName>
    <alternativeName>
        <fullName evidence="8">NatB catalytic subunit</fullName>
    </alternativeName>
</protein>
<keyword evidence="18" id="KW-1185">Reference proteome</keyword>
<evidence type="ECO:0000256" key="4">
    <source>
        <dbReference type="ARBA" id="ARBA00038748"/>
    </source>
</evidence>
<keyword evidence="1" id="KW-0808">Transferase</keyword>
<evidence type="ECO:0000256" key="2">
    <source>
        <dbReference type="ARBA" id="ARBA00023315"/>
    </source>
</evidence>
<dbReference type="CDD" id="cd04301">
    <property type="entry name" value="NAT_SF"/>
    <property type="match status" value="1"/>
</dbReference>
<dbReference type="PANTHER" id="PTHR45910:SF1">
    <property type="entry name" value="N-ALPHA-ACETYLTRANSFERASE 20"/>
    <property type="match status" value="1"/>
</dbReference>
<evidence type="ECO:0000256" key="3">
    <source>
        <dbReference type="ARBA" id="ARBA00025786"/>
    </source>
</evidence>
<dbReference type="STRING" id="451379.A0A0N5AVQ4"/>
<comment type="function">
    <text evidence="12">Catalytic subunit of the NatB complex which catalyzes acetylation of the N-terminal methionine residues of peptides beginning with Met-Asp, Met-Glu, Met-Asn and Met-Gln. Proteins with cell cycle functions are overrepresented in the pool of NatB substrates. Required for maintaining the structure and function of actomyosin fibers and for proper cellular migration.</text>
</comment>
<comment type="catalytic activity">
    <reaction evidence="15">
        <text>N-terminal L-methionyl-L-glutaminyl-[protein] + acetyl-CoA = N-terminal N(alpha)-acetyl-L-methionyl-L-glutaminyl-[protein] + CoA + H(+)</text>
        <dbReference type="Rhea" id="RHEA:50492"/>
        <dbReference type="Rhea" id="RHEA-COMP:12698"/>
        <dbReference type="Rhea" id="RHEA-COMP:12699"/>
        <dbReference type="ChEBI" id="CHEBI:15378"/>
        <dbReference type="ChEBI" id="CHEBI:57287"/>
        <dbReference type="ChEBI" id="CHEBI:57288"/>
        <dbReference type="ChEBI" id="CHEBI:133361"/>
        <dbReference type="ChEBI" id="CHEBI:133362"/>
        <dbReference type="EC" id="2.3.1.254"/>
    </reaction>
</comment>
<feature type="domain" description="N-acetyltransferase" evidence="17">
    <location>
        <begin position="1"/>
        <end position="150"/>
    </location>
</feature>
<dbReference type="WBParaSite" id="SMUV_0000897901-mRNA-1">
    <property type="protein sequence ID" value="SMUV_0000897901-mRNA-1"/>
    <property type="gene ID" value="SMUV_0000897901"/>
</dbReference>
<comment type="catalytic activity">
    <reaction evidence="16">
        <text>N-terminal L-methionyl-L-glutamyl-[protein] + acetyl-CoA = N-terminal N(alpha)-acetyl-L-methionyl-L-glutamyl-[protein] + CoA + H(+)</text>
        <dbReference type="Rhea" id="RHEA:50488"/>
        <dbReference type="Rhea" id="RHEA-COMP:12696"/>
        <dbReference type="Rhea" id="RHEA-COMP:12697"/>
        <dbReference type="ChEBI" id="CHEBI:15378"/>
        <dbReference type="ChEBI" id="CHEBI:57287"/>
        <dbReference type="ChEBI" id="CHEBI:57288"/>
        <dbReference type="ChEBI" id="CHEBI:133359"/>
        <dbReference type="ChEBI" id="CHEBI:133360"/>
        <dbReference type="EC" id="2.3.1.254"/>
    </reaction>
</comment>
<dbReference type="InterPro" id="IPR016181">
    <property type="entry name" value="Acyl_CoA_acyltransferase"/>
</dbReference>
<keyword evidence="2" id="KW-0012">Acyltransferase</keyword>
<dbReference type="Proteomes" id="UP000046393">
    <property type="component" value="Unplaced"/>
</dbReference>
<dbReference type="EC" id="2.3.1.254" evidence="5"/>
<dbReference type="InterPro" id="IPR051646">
    <property type="entry name" value="NatB_acetyltransferase_subunit"/>
</dbReference>
<evidence type="ECO:0000313" key="19">
    <source>
        <dbReference type="WBParaSite" id="SMUV_0000897901-mRNA-1"/>
    </source>
</evidence>
<evidence type="ECO:0000256" key="1">
    <source>
        <dbReference type="ARBA" id="ARBA00022679"/>
    </source>
</evidence>
<evidence type="ECO:0000256" key="7">
    <source>
        <dbReference type="ARBA" id="ARBA00041220"/>
    </source>
</evidence>
<evidence type="ECO:0000313" key="18">
    <source>
        <dbReference type="Proteomes" id="UP000046393"/>
    </source>
</evidence>
<evidence type="ECO:0000256" key="13">
    <source>
        <dbReference type="ARBA" id="ARBA00047385"/>
    </source>
</evidence>
<evidence type="ECO:0000259" key="17">
    <source>
        <dbReference type="PROSITE" id="PS51186"/>
    </source>
</evidence>
<evidence type="ECO:0000256" key="11">
    <source>
        <dbReference type="ARBA" id="ARBA00042743"/>
    </source>
</evidence>
<comment type="catalytic activity">
    <reaction evidence="13">
        <text>N-terminal L-methionyl-L-aspartyl-[protein] + acetyl-CoA = N-terminal N(alpha)-acetyl-L-methionyl-L-aspartyl-[protein] + CoA + H(+)</text>
        <dbReference type="Rhea" id="RHEA:50480"/>
        <dbReference type="Rhea" id="RHEA-COMP:12692"/>
        <dbReference type="Rhea" id="RHEA-COMP:12693"/>
        <dbReference type="ChEBI" id="CHEBI:15378"/>
        <dbReference type="ChEBI" id="CHEBI:57287"/>
        <dbReference type="ChEBI" id="CHEBI:57288"/>
        <dbReference type="ChEBI" id="CHEBI:133045"/>
        <dbReference type="ChEBI" id="CHEBI:133063"/>
        <dbReference type="EC" id="2.3.1.254"/>
    </reaction>
</comment>
<dbReference type="InterPro" id="IPR000182">
    <property type="entry name" value="GNAT_dom"/>
</dbReference>
<accession>A0A0N5AVQ4</accession>
<reference evidence="19" key="1">
    <citation type="submission" date="2017-02" db="UniProtKB">
        <authorList>
            <consortium name="WormBaseParasite"/>
        </authorList>
    </citation>
    <scope>IDENTIFICATION</scope>
</reference>
<evidence type="ECO:0000256" key="12">
    <source>
        <dbReference type="ARBA" id="ARBA00046112"/>
    </source>
</evidence>
<evidence type="ECO:0000256" key="5">
    <source>
        <dbReference type="ARBA" id="ARBA00039120"/>
    </source>
</evidence>
<dbReference type="Gene3D" id="3.40.630.30">
    <property type="match status" value="1"/>
</dbReference>
<dbReference type="GO" id="GO:0031416">
    <property type="term" value="C:NatB complex"/>
    <property type="evidence" value="ECO:0007669"/>
    <property type="project" value="TreeGrafter"/>
</dbReference>
<evidence type="ECO:0000256" key="10">
    <source>
        <dbReference type="ARBA" id="ARBA00042723"/>
    </source>
</evidence>
<comment type="subunit">
    <text evidence="4">Component of the N-terminal acetyltransferase B (NatB) complex which is composed of NAA20 and NAA25.</text>
</comment>
<comment type="catalytic activity">
    <reaction evidence="14">
        <text>N-terminal L-methionyl-L-asparaginyl-[protein] + acetyl-CoA = N-terminal N(alpha)-acetyl-L-methionyl-L-asparaginyl-[protein] + CoA + H(+)</text>
        <dbReference type="Rhea" id="RHEA:50484"/>
        <dbReference type="Rhea" id="RHEA-COMP:12694"/>
        <dbReference type="Rhea" id="RHEA-COMP:12695"/>
        <dbReference type="ChEBI" id="CHEBI:15378"/>
        <dbReference type="ChEBI" id="CHEBI:57287"/>
        <dbReference type="ChEBI" id="CHEBI:57288"/>
        <dbReference type="ChEBI" id="CHEBI:133356"/>
        <dbReference type="ChEBI" id="CHEBI:133358"/>
        <dbReference type="EC" id="2.3.1.254"/>
    </reaction>
</comment>
<organism evidence="18 19">
    <name type="scientific">Syphacia muris</name>
    <dbReference type="NCBI Taxonomy" id="451379"/>
    <lineage>
        <taxon>Eukaryota</taxon>
        <taxon>Metazoa</taxon>
        <taxon>Ecdysozoa</taxon>
        <taxon>Nematoda</taxon>
        <taxon>Chromadorea</taxon>
        <taxon>Rhabditida</taxon>
        <taxon>Spirurina</taxon>
        <taxon>Oxyuridomorpha</taxon>
        <taxon>Oxyuroidea</taxon>
        <taxon>Oxyuridae</taxon>
        <taxon>Syphacia</taxon>
    </lineage>
</organism>
<proteinExistence type="inferred from homology"/>
<name>A0A0N5AVQ4_9BILA</name>
<comment type="similarity">
    <text evidence="3">Belongs to the acetyltransferase family. ARD1 subfamily.</text>
</comment>
<dbReference type="SUPFAM" id="SSF55729">
    <property type="entry name" value="Acyl-CoA N-acyltransferases (Nat)"/>
    <property type="match status" value="1"/>
</dbReference>
<evidence type="ECO:0000256" key="6">
    <source>
        <dbReference type="ARBA" id="ARBA00039529"/>
    </source>
</evidence>
<evidence type="ECO:0000256" key="9">
    <source>
        <dbReference type="ARBA" id="ARBA00042702"/>
    </source>
</evidence>
<dbReference type="GO" id="GO:0120518">
    <property type="term" value="F:protein N-terminal-methionine acetyltransferase activity"/>
    <property type="evidence" value="ECO:0007669"/>
    <property type="project" value="UniProtKB-EC"/>
</dbReference>
<dbReference type="Pfam" id="PF00583">
    <property type="entry name" value="Acetyltransf_1"/>
    <property type="match status" value="1"/>
</dbReference>
<dbReference type="AlphaFoldDB" id="A0A0N5AVQ4"/>
<evidence type="ECO:0000256" key="15">
    <source>
        <dbReference type="ARBA" id="ARBA00048177"/>
    </source>
</evidence>